<protein>
    <recommendedName>
        <fullName evidence="4">HTH gntR-type domain-containing protein</fullName>
    </recommendedName>
</protein>
<dbReference type="InterPro" id="IPR011711">
    <property type="entry name" value="GntR_C"/>
</dbReference>
<dbReference type="GO" id="GO:0003700">
    <property type="term" value="F:DNA-binding transcription factor activity"/>
    <property type="evidence" value="ECO:0007669"/>
    <property type="project" value="InterPro"/>
</dbReference>
<feature type="domain" description="HTH gntR-type" evidence="4">
    <location>
        <begin position="13"/>
        <end position="80"/>
    </location>
</feature>
<dbReference type="SMART" id="SM00345">
    <property type="entry name" value="HTH_GNTR"/>
    <property type="match status" value="1"/>
</dbReference>
<evidence type="ECO:0000256" key="1">
    <source>
        <dbReference type="ARBA" id="ARBA00023015"/>
    </source>
</evidence>
<organism evidence="5 6">
    <name type="scientific">Cytobacillus kochii</name>
    <dbReference type="NCBI Taxonomy" id="859143"/>
    <lineage>
        <taxon>Bacteria</taxon>
        <taxon>Bacillati</taxon>
        <taxon>Bacillota</taxon>
        <taxon>Bacilli</taxon>
        <taxon>Bacillales</taxon>
        <taxon>Bacillaceae</taxon>
        <taxon>Cytobacillus</taxon>
    </lineage>
</organism>
<dbReference type="Pfam" id="PF07729">
    <property type="entry name" value="FCD"/>
    <property type="match status" value="1"/>
</dbReference>
<dbReference type="PRINTS" id="PR00035">
    <property type="entry name" value="HTHGNTR"/>
</dbReference>
<evidence type="ECO:0000256" key="2">
    <source>
        <dbReference type="ARBA" id="ARBA00023125"/>
    </source>
</evidence>
<dbReference type="PROSITE" id="PS50949">
    <property type="entry name" value="HTH_GNTR"/>
    <property type="match status" value="1"/>
</dbReference>
<keyword evidence="6" id="KW-1185">Reference proteome</keyword>
<dbReference type="CDD" id="cd07377">
    <property type="entry name" value="WHTH_GntR"/>
    <property type="match status" value="1"/>
</dbReference>
<dbReference type="InterPro" id="IPR036390">
    <property type="entry name" value="WH_DNA-bd_sf"/>
</dbReference>
<accession>A0A248TNV8</accession>
<sequence>MTIDVDLKLDNRDTLHLKVCNVLREAIIKGQFKPGERLKQSDLAEKLGVSRMPIREALRKLESEGLITLVPHKGAIVKTIHLSDLQEVYTLRAQLEKMAFIQSAKLLTDTEITRLIDLVHLMEDSEDVDEFIERNIEFHQLLLKHCHWERLNGFIDTLWNGLPQQTPHFITGQTATSNEEHREIIKAIREKRFEHAGEILSHHILRTGESLIHSLKNERMK</sequence>
<reference evidence="5 6" key="1">
    <citation type="submission" date="2017-08" db="EMBL/GenBank/DDBJ databases">
        <title>Complete Genome Sequence of Bacillus kochii Oregon-R-modENCODE STRAIN BDGP4, isolated from Drosophila melanogaster gut.</title>
        <authorList>
            <person name="Wan K.H."/>
            <person name="Yu C."/>
            <person name="Park S."/>
            <person name="Hammonds A.S."/>
            <person name="Booth B.W."/>
            <person name="Celniker S.E."/>
        </authorList>
    </citation>
    <scope>NUCLEOTIDE SEQUENCE [LARGE SCALE GENOMIC DNA]</scope>
    <source>
        <strain evidence="5 6">BDGP4</strain>
    </source>
</reference>
<dbReference type="InterPro" id="IPR036388">
    <property type="entry name" value="WH-like_DNA-bd_sf"/>
</dbReference>
<dbReference type="SUPFAM" id="SSF48008">
    <property type="entry name" value="GntR ligand-binding domain-like"/>
    <property type="match status" value="1"/>
</dbReference>
<dbReference type="SMART" id="SM00895">
    <property type="entry name" value="FCD"/>
    <property type="match status" value="1"/>
</dbReference>
<dbReference type="RefSeq" id="WP_095373373.1">
    <property type="nucleotide sequence ID" value="NZ_CP022983.1"/>
</dbReference>
<dbReference type="KEGG" id="bko:CKF48_22365"/>
<dbReference type="Gene3D" id="1.20.120.530">
    <property type="entry name" value="GntR ligand-binding domain-like"/>
    <property type="match status" value="1"/>
</dbReference>
<dbReference type="InterPro" id="IPR000524">
    <property type="entry name" value="Tscrpt_reg_HTH_GntR"/>
</dbReference>
<dbReference type="InterPro" id="IPR000485">
    <property type="entry name" value="AsnC-type_HTH_dom"/>
</dbReference>
<evidence type="ECO:0000313" key="6">
    <source>
        <dbReference type="Proteomes" id="UP000215137"/>
    </source>
</evidence>
<evidence type="ECO:0000259" key="4">
    <source>
        <dbReference type="PROSITE" id="PS50949"/>
    </source>
</evidence>
<dbReference type="GO" id="GO:0043565">
    <property type="term" value="F:sequence-specific DNA binding"/>
    <property type="evidence" value="ECO:0007669"/>
    <property type="project" value="InterPro"/>
</dbReference>
<gene>
    <name evidence="5" type="ORF">CKF48_22365</name>
</gene>
<name>A0A248TNV8_9BACI</name>
<dbReference type="Gene3D" id="1.10.10.10">
    <property type="entry name" value="Winged helix-like DNA-binding domain superfamily/Winged helix DNA-binding domain"/>
    <property type="match status" value="1"/>
</dbReference>
<dbReference type="EMBL" id="CP022983">
    <property type="protein sequence ID" value="ASV69809.1"/>
    <property type="molecule type" value="Genomic_DNA"/>
</dbReference>
<keyword evidence="1" id="KW-0805">Transcription regulation</keyword>
<proteinExistence type="predicted"/>
<evidence type="ECO:0000256" key="3">
    <source>
        <dbReference type="ARBA" id="ARBA00023163"/>
    </source>
</evidence>
<dbReference type="SUPFAM" id="SSF46785">
    <property type="entry name" value="Winged helix' DNA-binding domain"/>
    <property type="match status" value="1"/>
</dbReference>
<dbReference type="PANTHER" id="PTHR43537">
    <property type="entry name" value="TRANSCRIPTIONAL REGULATOR, GNTR FAMILY"/>
    <property type="match status" value="1"/>
</dbReference>
<dbReference type="InterPro" id="IPR008920">
    <property type="entry name" value="TF_FadR/GntR_C"/>
</dbReference>
<dbReference type="PRINTS" id="PR00033">
    <property type="entry name" value="HTHASNC"/>
</dbReference>
<keyword evidence="3" id="KW-0804">Transcription</keyword>
<dbReference type="Proteomes" id="UP000215137">
    <property type="component" value="Chromosome"/>
</dbReference>
<dbReference type="Pfam" id="PF00392">
    <property type="entry name" value="GntR"/>
    <property type="match status" value="1"/>
</dbReference>
<dbReference type="AlphaFoldDB" id="A0A248TNV8"/>
<dbReference type="OrthoDB" id="2592645at2"/>
<keyword evidence="2" id="KW-0238">DNA-binding</keyword>
<dbReference type="PANTHER" id="PTHR43537:SF24">
    <property type="entry name" value="GLUCONATE OPERON TRANSCRIPTIONAL REPRESSOR"/>
    <property type="match status" value="1"/>
</dbReference>
<evidence type="ECO:0000313" key="5">
    <source>
        <dbReference type="EMBL" id="ASV69809.1"/>
    </source>
</evidence>